<dbReference type="EMBL" id="JALJOR010000001">
    <property type="protein sequence ID" value="KAK9830159.1"/>
    <property type="molecule type" value="Genomic_DNA"/>
</dbReference>
<feature type="region of interest" description="Disordered" evidence="2">
    <location>
        <begin position="135"/>
        <end position="181"/>
    </location>
</feature>
<evidence type="ECO:0000256" key="2">
    <source>
        <dbReference type="SAM" id="MobiDB-lite"/>
    </source>
</evidence>
<dbReference type="FunFam" id="3.40.50.2000:FF:000163">
    <property type="entry name" value="Sterol 3-beta-glucosyltransferase"/>
    <property type="match status" value="1"/>
</dbReference>
<evidence type="ECO:0000313" key="6">
    <source>
        <dbReference type="Proteomes" id="UP001489004"/>
    </source>
</evidence>
<dbReference type="InterPro" id="IPR002213">
    <property type="entry name" value="UDP_glucos_trans"/>
</dbReference>
<feature type="region of interest" description="Disordered" evidence="2">
    <location>
        <begin position="51"/>
        <end position="115"/>
    </location>
</feature>
<dbReference type="GO" id="GO:0016906">
    <property type="term" value="F:sterol 3-beta-glucosyltransferase activity"/>
    <property type="evidence" value="ECO:0007669"/>
    <property type="project" value="UniProtKB-ARBA"/>
</dbReference>
<keyword evidence="6" id="KW-1185">Reference proteome</keyword>
<dbReference type="InterPro" id="IPR004276">
    <property type="entry name" value="GlycoTrans_28_N"/>
</dbReference>
<evidence type="ECO:0000313" key="5">
    <source>
        <dbReference type="EMBL" id="KAK9830159.1"/>
    </source>
</evidence>
<accession>A0AAW1R8Q4</accession>
<dbReference type="Pfam" id="PF03033">
    <property type="entry name" value="Glyco_transf_28"/>
    <property type="match status" value="1"/>
</dbReference>
<proteinExistence type="predicted"/>
<feature type="domain" description="Erythromycin biosynthesis protein CIII-like C-terminal" evidence="4">
    <location>
        <begin position="482"/>
        <end position="596"/>
    </location>
</feature>
<organism evidence="5 6">
    <name type="scientific">[Myrmecia] bisecta</name>
    <dbReference type="NCBI Taxonomy" id="41462"/>
    <lineage>
        <taxon>Eukaryota</taxon>
        <taxon>Viridiplantae</taxon>
        <taxon>Chlorophyta</taxon>
        <taxon>core chlorophytes</taxon>
        <taxon>Trebouxiophyceae</taxon>
        <taxon>Trebouxiales</taxon>
        <taxon>Trebouxiaceae</taxon>
        <taxon>Myrmecia</taxon>
    </lineage>
</organism>
<gene>
    <name evidence="5" type="ORF">WJX72_010056</name>
</gene>
<name>A0AAW1R8Q4_9CHLO</name>
<dbReference type="GO" id="GO:0005975">
    <property type="term" value="P:carbohydrate metabolic process"/>
    <property type="evidence" value="ECO:0007669"/>
    <property type="project" value="InterPro"/>
</dbReference>
<comment type="caution">
    <text evidence="5">The sequence shown here is derived from an EMBL/GenBank/DDBJ whole genome shotgun (WGS) entry which is preliminary data.</text>
</comment>
<dbReference type="CDD" id="cd03784">
    <property type="entry name" value="GT1_Gtf-like"/>
    <property type="match status" value="1"/>
</dbReference>
<evidence type="ECO:0008006" key="7">
    <source>
        <dbReference type="Google" id="ProtNLM"/>
    </source>
</evidence>
<dbReference type="PANTHER" id="PTHR48050:SF13">
    <property type="entry name" value="STEROL 3-BETA-GLUCOSYLTRANSFERASE UGT80A2"/>
    <property type="match status" value="1"/>
</dbReference>
<feature type="domain" description="Glycosyltransferase family 28 N-terminal" evidence="3">
    <location>
        <begin position="189"/>
        <end position="334"/>
    </location>
</feature>
<evidence type="ECO:0000259" key="4">
    <source>
        <dbReference type="Pfam" id="PF06722"/>
    </source>
</evidence>
<dbReference type="SUPFAM" id="SSF53756">
    <property type="entry name" value="UDP-Glycosyltransferase/glycogen phosphorylase"/>
    <property type="match status" value="1"/>
</dbReference>
<dbReference type="PANTHER" id="PTHR48050">
    <property type="entry name" value="STEROL 3-BETA-GLUCOSYLTRANSFERASE"/>
    <property type="match status" value="1"/>
</dbReference>
<dbReference type="InterPro" id="IPR010610">
    <property type="entry name" value="EryCIII-like_C"/>
</dbReference>
<evidence type="ECO:0000256" key="1">
    <source>
        <dbReference type="ARBA" id="ARBA00022679"/>
    </source>
</evidence>
<dbReference type="Pfam" id="PF06722">
    <property type="entry name" value="EryCIII-like_C"/>
    <property type="match status" value="1"/>
</dbReference>
<dbReference type="Gene3D" id="3.40.50.2000">
    <property type="entry name" value="Glycogen Phosphorylase B"/>
    <property type="match status" value="2"/>
</dbReference>
<evidence type="ECO:0000259" key="3">
    <source>
        <dbReference type="Pfam" id="PF03033"/>
    </source>
</evidence>
<feature type="compositionally biased region" description="Polar residues" evidence="2">
    <location>
        <begin position="86"/>
        <end position="96"/>
    </location>
</feature>
<dbReference type="InterPro" id="IPR050426">
    <property type="entry name" value="Glycosyltransferase_28"/>
</dbReference>
<reference evidence="5 6" key="1">
    <citation type="journal article" date="2024" name="Nat. Commun.">
        <title>Phylogenomics reveals the evolutionary origins of lichenization in chlorophyte algae.</title>
        <authorList>
            <person name="Puginier C."/>
            <person name="Libourel C."/>
            <person name="Otte J."/>
            <person name="Skaloud P."/>
            <person name="Haon M."/>
            <person name="Grisel S."/>
            <person name="Petersen M."/>
            <person name="Berrin J.G."/>
            <person name="Delaux P.M."/>
            <person name="Dal Grande F."/>
            <person name="Keller J."/>
        </authorList>
    </citation>
    <scope>NUCLEOTIDE SEQUENCE [LARGE SCALE GENOMIC DNA]</scope>
    <source>
        <strain evidence="5 6">SAG 2043</strain>
    </source>
</reference>
<keyword evidence="1" id="KW-0808">Transferase</keyword>
<protein>
    <recommendedName>
        <fullName evidence="7">Glycosyltransferase family 28 N-terminal domain-containing protein</fullName>
    </recommendedName>
</protein>
<dbReference type="Proteomes" id="UP001489004">
    <property type="component" value="Unassembled WGS sequence"/>
</dbReference>
<sequence>MLSSSGPAVADVTQALARKQTEPARARLVAEDLHPQLNIRRAPTWVQRARAKAKSAFTQSGDVAGPVGKLGPLNSHDSVRLHPSSDNESDSGSTFSDDTHGRGMPEEVDLDFRGPTSDGGLCLNFDWTHKHGCSTPPESDHVGSSAVGSPGEIAASLGEASPSAPSQQGANEGDKVFGPERPPVPPLRIVIMIAGTRGDVQPFIALGLQLQEYGHRVRLASHSVYRDFVQSFGLEFYPLGGDPKVLSDYIVKNRGIIPGSAKDAIDNYHQVEQIIMSTYAACTQPDEESGGEPFTAQAIIANPPAYGHIHCAEKLGVPLHMFFTMPWTPTKAFPHPLARLNNVKSSRLIGLRNYLSYIAVNELLYSGMSGIFRRFRTETLGLTPLRAGHRAADLVTAHDVPFTYCWSQQLVPKPSDWGPKVDVVGYFFLDEGERGHYAPAAELRDFLAAGPAPVYIGFGSLMVDNPKALTKMILQAVERTGQRVILSRGWGGLGDGFDIPESILLIDNTPHDWLLPQCSGVVHHGGAGTTAAGLLASCPTFVVYFFGDQVFWGSACAKAGFGPKPVAIDQLTTDKLVEALEFMARPKVKEAVSQVAPKIKQEDGIKAGMEAFHAHLPMDHVLSGEPINWNLTPPSFHNFLSEASGGVVGLFSEPVRGARRQGTKGAIKGIGKGLVGVGYRPIKGLYLAAQDIKYRTAAAAKVVDRRATHRYFITKASVSRSSKKAAERLSTKSGYLDHFQCAASCWEEEALDCGRPTASDAALRASSR</sequence>
<dbReference type="AlphaFoldDB" id="A0AAW1R8Q4"/>